<dbReference type="Proteomes" id="UP001140949">
    <property type="component" value="Unassembled WGS sequence"/>
</dbReference>
<evidence type="ECO:0000313" key="1">
    <source>
        <dbReference type="EMBL" id="KAJ6822609.1"/>
    </source>
</evidence>
<dbReference type="EMBL" id="JANAVB010024000">
    <property type="protein sequence ID" value="KAJ6822609.1"/>
    <property type="molecule type" value="Genomic_DNA"/>
</dbReference>
<protein>
    <submittedName>
        <fullName evidence="1">Uncharacterized protein</fullName>
    </submittedName>
</protein>
<evidence type="ECO:0000313" key="2">
    <source>
        <dbReference type="Proteomes" id="UP001140949"/>
    </source>
</evidence>
<name>A0AAX6G1M1_IRIPA</name>
<keyword evidence="2" id="KW-1185">Reference proteome</keyword>
<comment type="caution">
    <text evidence="1">The sequence shown here is derived from an EMBL/GenBank/DDBJ whole genome shotgun (WGS) entry which is preliminary data.</text>
</comment>
<dbReference type="AlphaFoldDB" id="A0AAX6G1M1"/>
<gene>
    <name evidence="1" type="ORF">M6B38_386920</name>
</gene>
<proteinExistence type="predicted"/>
<organism evidence="1 2">
    <name type="scientific">Iris pallida</name>
    <name type="common">Sweet iris</name>
    <dbReference type="NCBI Taxonomy" id="29817"/>
    <lineage>
        <taxon>Eukaryota</taxon>
        <taxon>Viridiplantae</taxon>
        <taxon>Streptophyta</taxon>
        <taxon>Embryophyta</taxon>
        <taxon>Tracheophyta</taxon>
        <taxon>Spermatophyta</taxon>
        <taxon>Magnoliopsida</taxon>
        <taxon>Liliopsida</taxon>
        <taxon>Asparagales</taxon>
        <taxon>Iridaceae</taxon>
        <taxon>Iridoideae</taxon>
        <taxon>Irideae</taxon>
        <taxon>Iris</taxon>
    </lineage>
</organism>
<accession>A0AAX6G1M1</accession>
<reference evidence="1" key="2">
    <citation type="submission" date="2023-04" db="EMBL/GenBank/DDBJ databases">
        <authorList>
            <person name="Bruccoleri R.E."/>
            <person name="Oakeley E.J."/>
            <person name="Faust A.-M."/>
            <person name="Dessus-Babus S."/>
            <person name="Altorfer M."/>
            <person name="Burckhardt D."/>
            <person name="Oertli M."/>
            <person name="Naumann U."/>
            <person name="Petersen F."/>
            <person name="Wong J."/>
        </authorList>
    </citation>
    <scope>NUCLEOTIDE SEQUENCE</scope>
    <source>
        <strain evidence="1">GSM-AAB239-AS_SAM_17_03QT</strain>
        <tissue evidence="1">Leaf</tissue>
    </source>
</reference>
<reference evidence="1" key="1">
    <citation type="journal article" date="2023" name="GigaByte">
        <title>Genome assembly of the bearded iris, Iris pallida Lam.</title>
        <authorList>
            <person name="Bruccoleri R.E."/>
            <person name="Oakeley E.J."/>
            <person name="Faust A.M.E."/>
            <person name="Altorfer M."/>
            <person name="Dessus-Babus S."/>
            <person name="Burckhardt D."/>
            <person name="Oertli M."/>
            <person name="Naumann U."/>
            <person name="Petersen F."/>
            <person name="Wong J."/>
        </authorList>
    </citation>
    <scope>NUCLEOTIDE SEQUENCE</scope>
    <source>
        <strain evidence="1">GSM-AAB239-AS_SAM_17_03QT</strain>
    </source>
</reference>
<sequence>MSSSFELASCVCALYARNDRLGGSCPVALGFGSFAVVIDSALKYRVRLFTFVPVWRTYHVQDPAPVPVVSRT</sequence>